<dbReference type="PANTHER" id="PTHR43395:SF8">
    <property type="entry name" value="HISTIDINE KINASE"/>
    <property type="match status" value="1"/>
</dbReference>
<feature type="modified residue" description="Phosphohistidine" evidence="9">
    <location>
        <position position="729"/>
    </location>
</feature>
<feature type="domain" description="Response regulatory" evidence="14">
    <location>
        <begin position="1890"/>
        <end position="2006"/>
    </location>
</feature>
<evidence type="ECO:0000256" key="12">
    <source>
        <dbReference type="SAM" id="MobiDB-lite"/>
    </source>
</evidence>
<name>A0A941BKU0_9BURK</name>
<evidence type="ECO:0000256" key="3">
    <source>
        <dbReference type="ARBA" id="ARBA00021495"/>
    </source>
</evidence>
<dbReference type="PROSITE" id="PS50894">
    <property type="entry name" value="HPT"/>
    <property type="match status" value="3"/>
</dbReference>
<feature type="domain" description="Histidine kinase" evidence="13">
    <location>
        <begin position="1486"/>
        <end position="1723"/>
    </location>
</feature>
<comment type="catalytic activity">
    <reaction evidence="1">
        <text>ATP + protein L-histidine = ADP + protein N-phospho-L-histidine.</text>
        <dbReference type="EC" id="2.7.13.3"/>
    </reaction>
</comment>
<keyword evidence="18" id="KW-1185">Reference proteome</keyword>
<feature type="compositionally biased region" description="Low complexity" evidence="12">
    <location>
        <begin position="1337"/>
        <end position="1365"/>
    </location>
</feature>
<evidence type="ECO:0000256" key="7">
    <source>
        <dbReference type="ARBA" id="ARBA00023012"/>
    </source>
</evidence>
<keyword evidence="11" id="KW-0175">Coiled coil</keyword>
<evidence type="ECO:0000313" key="17">
    <source>
        <dbReference type="EMBL" id="MBQ0930484.1"/>
    </source>
</evidence>
<dbReference type="Gene3D" id="2.30.30.40">
    <property type="entry name" value="SH3 Domains"/>
    <property type="match status" value="1"/>
</dbReference>
<feature type="region of interest" description="Disordered" evidence="12">
    <location>
        <begin position="1157"/>
        <end position="1178"/>
    </location>
</feature>
<feature type="domain" description="HPt" evidence="16">
    <location>
        <begin position="682"/>
        <end position="787"/>
    </location>
</feature>
<evidence type="ECO:0000256" key="9">
    <source>
        <dbReference type="PROSITE-ProRule" id="PRU00110"/>
    </source>
</evidence>
<keyword evidence="6" id="KW-0418">Kinase</keyword>
<dbReference type="FunFam" id="3.30.565.10:FF:000016">
    <property type="entry name" value="Chemotaxis protein CheA, putative"/>
    <property type="match status" value="1"/>
</dbReference>
<evidence type="ECO:0000256" key="1">
    <source>
        <dbReference type="ARBA" id="ARBA00000085"/>
    </source>
</evidence>
<feature type="domain" description="HPt" evidence="16">
    <location>
        <begin position="999"/>
        <end position="1101"/>
    </location>
</feature>
<feature type="compositionally biased region" description="Low complexity" evidence="12">
    <location>
        <begin position="933"/>
        <end position="947"/>
    </location>
</feature>
<dbReference type="InterPro" id="IPR004105">
    <property type="entry name" value="CheA-like_dim"/>
</dbReference>
<evidence type="ECO:0000259" key="15">
    <source>
        <dbReference type="PROSITE" id="PS50851"/>
    </source>
</evidence>
<proteinExistence type="predicted"/>
<evidence type="ECO:0000259" key="13">
    <source>
        <dbReference type="PROSITE" id="PS50109"/>
    </source>
</evidence>
<dbReference type="RefSeq" id="WP_210853261.1">
    <property type="nucleotide sequence ID" value="NZ_JAGQDD010000004.1"/>
</dbReference>
<evidence type="ECO:0000259" key="14">
    <source>
        <dbReference type="PROSITE" id="PS50110"/>
    </source>
</evidence>
<dbReference type="Pfam" id="PF02518">
    <property type="entry name" value="HATPase_c"/>
    <property type="match status" value="1"/>
</dbReference>
<dbReference type="InterPro" id="IPR036641">
    <property type="entry name" value="HPT_dom_sf"/>
</dbReference>
<dbReference type="Pfam" id="PF00072">
    <property type="entry name" value="Response_reg"/>
    <property type="match status" value="1"/>
</dbReference>
<evidence type="ECO:0000256" key="4">
    <source>
        <dbReference type="ARBA" id="ARBA00022553"/>
    </source>
</evidence>
<reference evidence="17 18" key="1">
    <citation type="submission" date="2021-04" db="EMBL/GenBank/DDBJ databases">
        <title>The genome sequence of Ideonella sp. 3Y2.</title>
        <authorList>
            <person name="Liu Y."/>
        </authorList>
    </citation>
    <scope>NUCLEOTIDE SEQUENCE [LARGE SCALE GENOMIC DNA]</scope>
    <source>
        <strain evidence="17 18">3Y2</strain>
    </source>
</reference>
<dbReference type="Gene3D" id="1.20.120.160">
    <property type="entry name" value="HPT domain"/>
    <property type="match status" value="3"/>
</dbReference>
<dbReference type="InterPro" id="IPR011006">
    <property type="entry name" value="CheY-like_superfamily"/>
</dbReference>
<gene>
    <name evidence="17" type="ORF">KAK03_08280</name>
</gene>
<dbReference type="CDD" id="cd00088">
    <property type="entry name" value="HPT"/>
    <property type="match status" value="2"/>
</dbReference>
<dbReference type="InterPro" id="IPR001789">
    <property type="entry name" value="Sig_transdc_resp-reg_receiver"/>
</dbReference>
<dbReference type="InterPro" id="IPR003594">
    <property type="entry name" value="HATPase_dom"/>
</dbReference>
<dbReference type="InterPro" id="IPR008207">
    <property type="entry name" value="Sig_transdc_His_kin_Hpt_dom"/>
</dbReference>
<dbReference type="InterPro" id="IPR005467">
    <property type="entry name" value="His_kinase_dom"/>
</dbReference>
<evidence type="ECO:0000313" key="18">
    <source>
        <dbReference type="Proteomes" id="UP000676246"/>
    </source>
</evidence>
<protein>
    <recommendedName>
        <fullName evidence="3">Chemotaxis protein CheA</fullName>
        <ecNumber evidence="2">2.7.13.3</ecNumber>
    </recommendedName>
</protein>
<dbReference type="GO" id="GO:0000155">
    <property type="term" value="F:phosphorelay sensor kinase activity"/>
    <property type="evidence" value="ECO:0007669"/>
    <property type="project" value="InterPro"/>
</dbReference>
<dbReference type="EC" id="2.7.13.3" evidence="2"/>
<dbReference type="InterPro" id="IPR002545">
    <property type="entry name" value="CheW-lke_dom"/>
</dbReference>
<dbReference type="Pfam" id="PF26379">
    <property type="entry name" value="FimL_2nd"/>
    <property type="match status" value="1"/>
</dbReference>
<dbReference type="CDD" id="cd17546">
    <property type="entry name" value="REC_hyHK_CKI1_RcsC-like"/>
    <property type="match status" value="1"/>
</dbReference>
<feature type="domain" description="CheW-like" evidence="15">
    <location>
        <begin position="1725"/>
        <end position="1860"/>
    </location>
</feature>
<feature type="coiled-coil region" evidence="11">
    <location>
        <begin position="1431"/>
        <end position="1465"/>
    </location>
</feature>
<feature type="region of interest" description="Disordered" evidence="12">
    <location>
        <begin position="919"/>
        <end position="947"/>
    </location>
</feature>
<dbReference type="SMART" id="SM01231">
    <property type="entry name" value="H-kinase_dim"/>
    <property type="match status" value="1"/>
</dbReference>
<dbReference type="InterPro" id="IPR004358">
    <property type="entry name" value="Sig_transdc_His_kin-like_C"/>
</dbReference>
<dbReference type="PROSITE" id="PS50851">
    <property type="entry name" value="CHEW"/>
    <property type="match status" value="1"/>
</dbReference>
<comment type="function">
    <text evidence="8">Involved in the transmission of sensory signals from the chemoreceptors to the flagellar motors. CheA is autophosphorylated; it can transfer its phosphate group to either CheB or CheY.</text>
</comment>
<dbReference type="SUPFAM" id="SSF55874">
    <property type="entry name" value="ATPase domain of HSP90 chaperone/DNA topoisomerase II/histidine kinase"/>
    <property type="match status" value="1"/>
</dbReference>
<dbReference type="PROSITE" id="PS50110">
    <property type="entry name" value="RESPONSE_REGULATORY"/>
    <property type="match status" value="1"/>
</dbReference>
<dbReference type="Gene3D" id="3.40.50.2300">
    <property type="match status" value="1"/>
</dbReference>
<dbReference type="GO" id="GO:0005737">
    <property type="term" value="C:cytoplasm"/>
    <property type="evidence" value="ECO:0007669"/>
    <property type="project" value="InterPro"/>
</dbReference>
<feature type="region of interest" description="Disordered" evidence="12">
    <location>
        <begin position="1312"/>
        <end position="1365"/>
    </location>
</feature>
<dbReference type="InterPro" id="IPR058661">
    <property type="entry name" value="FimL_2nd"/>
</dbReference>
<feature type="domain" description="HPt" evidence="16">
    <location>
        <begin position="1191"/>
        <end position="1294"/>
    </location>
</feature>
<dbReference type="Gene3D" id="3.30.565.10">
    <property type="entry name" value="Histidine kinase-like ATPase, C-terminal domain"/>
    <property type="match status" value="1"/>
</dbReference>
<dbReference type="Pfam" id="PF01627">
    <property type="entry name" value="Hpt"/>
    <property type="match status" value="3"/>
</dbReference>
<dbReference type="Proteomes" id="UP000676246">
    <property type="component" value="Unassembled WGS sequence"/>
</dbReference>
<feature type="modified residue" description="4-aspartylphosphate" evidence="10">
    <location>
        <position position="1939"/>
    </location>
</feature>
<dbReference type="SMART" id="SM00073">
    <property type="entry name" value="HPT"/>
    <property type="match status" value="3"/>
</dbReference>
<evidence type="ECO:0000256" key="2">
    <source>
        <dbReference type="ARBA" id="ARBA00012438"/>
    </source>
</evidence>
<keyword evidence="5" id="KW-0808">Transferase</keyword>
<dbReference type="Pfam" id="PF01584">
    <property type="entry name" value="CheW"/>
    <property type="match status" value="1"/>
</dbReference>
<feature type="modified residue" description="Phosphohistidine" evidence="9">
    <location>
        <position position="1045"/>
    </location>
</feature>
<dbReference type="InterPro" id="IPR036890">
    <property type="entry name" value="HATPase_C_sf"/>
</dbReference>
<sequence length="2010" mass="214388">MHDPALTPDTPPADGDLTALAWVLDELRRSLDTTHKALRRLLRDQDLRGGSQGEGLVATPALQQARSLVHQGCGVLSMIGQPVAATCLSASEQLLQRLGTEGSALRADQVAALERLSFALLDYLGRRLNGQEVSSLALFPVYRTVMGMAGAERIHPADLWQAPAAESLAGLAADAAPLLADDPRVGAAIEGSLLPAMRGQVDAQARLSRIFAGMASGAPDASHAVLWRLASAFYEAQAWRLLNPDVHVQRLGSRLLSQLRASAKGADIVPQRLLQDLSFFCARARSGGPEAAPRLNAVRQQLALPALDRVDYDDSPLGRFDPALVPQARRRFAAFKDIWAVAASGDDGVLPACSEQVALVAESVRQLYPGGDALARALVDAVQHCAGAQKAPGAELSMEMATALLCLDASLDDLGQADLGGRIQRLSQRLQGLLSGQGAEPIEPWMEALYREVSDRQTMGSVVQELRAALAEVEQQLDRYHRHPQERELLIPVPAQLATMRGVLGVLGLGPASQAVQRMRQDVDQLLAGDDTGDAAARLADNLGVMSFLIDLLGVQPQLARTLFRFDADTGRFSAVMGRSHASTAPAAAAAEPALRERAQALAGDLDQQAISPADLAHRLELLSHHAVAAEDPALAQATAQAREALQQAESAEAARADVAQALQSLRDEAPAAPVSAPAAAAVDDDEDMRSVFFEEADEVVAQARDALQALAQRPADLEAMTTVRRAFHTLKGSSRMVQLPAFGEAAWACERLYNTRLAQAEAAVDAELRQFTTEALDTFRDWTGALRALGHDGPHDGRALIARADALRAQAPMGLGDEPALAPSAPEPAAGPDLAPQTLPEPPAEPLAEVADPAPETGAVELAALAELPKDLEVVEPAPPLDGFDLPTEPMPLPELPPMPGLDLDLDLTLDLDLGETAEAASAPPASEPEPDAAAAAPEAAAASEAAPVDFELDLDALDGSPAPAPSAPVLTLVHDASRSGPAPAPEPDPDAFKQVGALRVPIALFNIYLNEADEQSRRLSTDLAEWQHELERPVSDTAVALAHSLAGNSATVGYHELSALARRLEHQLEHAQQRGQGHPAEALLFLDVAEEIRRLLHQFAAGFLKPVPAELLARLDAHEQQAGAQRLHPEPEAQDAAPSAAMGFEDTALGTVQYTPLTPTRPAEPPSPPAAASSLAHAPALSVSDVDAVDALDEELFEIFVDEARELLPRLAEQVRQWDAEPHEPGRGIAAMRSLHTLKGGARLAGAMRLGEMAHRLETAVEPLTARGAPDAAAFAQLHASVDALAEELQRLLDRPAVDTASRPMALDEAASRPMPLEPVAAPAPQVSEQPPETLQPVAQAEPAEPAAPATSALAAAPAATQAPVWGEDQPRIDWSAFAQPVDPPAWAVLADAAPAGQAQVRVRAGLLDRLVSHAGEVGTARARIDAEVGQMRGQLRELTDNLERLRRQLRDLDLQAETQMTSRMEAARQSNQAFDPLEMDRFTRVQELTRMLTESVGDVGTVQRGLQQSLQTAEDQLAAQSRMTRELQDDLLRARMVEFDTVSDRLYRVVRQAAKETGKQVRLDLSGGSAELDRSVLDRMTPAFEHLLRNAVVHGIEPPGLREATGKSATGAIEVAVRPSGNEVRIEVRDDGAGLDLARIAERARAAGLLGAEDRPTETELAQLIFRPGFTTADEVTELAGRGIGMDVVRSEVTAMGGRVETSSATGQGTSFRLILPLTTAVTQVVPLDVGGQVVAVPSILVEQVRRITLAELEAAYTSGVLAHNGRDLPFFWLGGLLQLAERGQVEGRTAQVLVIRSAAQRVVVHVREVQGNQEVVVKNLGPQLARLPGLAGMSLLPNGQTVLIYNPVALAAVYGEQARARLTQASTAVPQHSPVADAQTEPSAPLVLVVDDSLTVRRVTQRLLLREGYRVALARDGLEALEMLAAERPALMLSDIEMPRMDGFDLVRNVRGEPRWADLPVIMITSRIAQKHRDHARELGVDHYLGKPYDEDTLLALVRQSVLAPA</sequence>
<dbReference type="SUPFAM" id="SSF47226">
    <property type="entry name" value="Histidine-containing phosphotransfer domain, HPT domain"/>
    <property type="match status" value="5"/>
</dbReference>
<evidence type="ECO:0000256" key="11">
    <source>
        <dbReference type="SAM" id="Coils"/>
    </source>
</evidence>
<dbReference type="EMBL" id="JAGQDD010000004">
    <property type="protein sequence ID" value="MBQ0930484.1"/>
    <property type="molecule type" value="Genomic_DNA"/>
</dbReference>
<feature type="region of interest" description="Disordered" evidence="12">
    <location>
        <begin position="1122"/>
        <end position="1141"/>
    </location>
</feature>
<dbReference type="InterPro" id="IPR036061">
    <property type="entry name" value="CheW-like_dom_sf"/>
</dbReference>
<organism evidence="17 18">
    <name type="scientific">Ideonella alba</name>
    <dbReference type="NCBI Taxonomy" id="2824118"/>
    <lineage>
        <taxon>Bacteria</taxon>
        <taxon>Pseudomonadati</taxon>
        <taxon>Pseudomonadota</taxon>
        <taxon>Betaproteobacteria</taxon>
        <taxon>Burkholderiales</taxon>
        <taxon>Sphaerotilaceae</taxon>
        <taxon>Ideonella</taxon>
    </lineage>
</organism>
<dbReference type="PROSITE" id="PS50109">
    <property type="entry name" value="HIS_KIN"/>
    <property type="match status" value="1"/>
</dbReference>
<evidence type="ECO:0000256" key="6">
    <source>
        <dbReference type="ARBA" id="ARBA00022777"/>
    </source>
</evidence>
<keyword evidence="4 10" id="KW-0597">Phosphoprotein</keyword>
<feature type="coiled-coil region" evidence="11">
    <location>
        <begin position="635"/>
        <end position="669"/>
    </location>
</feature>
<keyword evidence="7" id="KW-0902">Two-component regulatory system</keyword>
<dbReference type="SUPFAM" id="SSF50341">
    <property type="entry name" value="CheW-like"/>
    <property type="match status" value="1"/>
</dbReference>
<feature type="compositionally biased region" description="Low complexity" evidence="12">
    <location>
        <begin position="820"/>
        <end position="839"/>
    </location>
</feature>
<dbReference type="PRINTS" id="PR00344">
    <property type="entry name" value="BCTRLSENSOR"/>
</dbReference>
<evidence type="ECO:0000256" key="8">
    <source>
        <dbReference type="ARBA" id="ARBA00035100"/>
    </source>
</evidence>
<dbReference type="GO" id="GO:0006935">
    <property type="term" value="P:chemotaxis"/>
    <property type="evidence" value="ECO:0007669"/>
    <property type="project" value="InterPro"/>
</dbReference>
<dbReference type="PANTHER" id="PTHR43395">
    <property type="entry name" value="SENSOR HISTIDINE KINASE CHEA"/>
    <property type="match status" value="1"/>
</dbReference>
<evidence type="ECO:0000256" key="10">
    <source>
        <dbReference type="PROSITE-ProRule" id="PRU00169"/>
    </source>
</evidence>
<comment type="caution">
    <text evidence="17">The sequence shown here is derived from an EMBL/GenBank/DDBJ whole genome shotgun (WGS) entry which is preliminary data.</text>
</comment>
<dbReference type="SUPFAM" id="SSF52172">
    <property type="entry name" value="CheY-like"/>
    <property type="match status" value="1"/>
</dbReference>
<evidence type="ECO:0000259" key="16">
    <source>
        <dbReference type="PROSITE" id="PS50894"/>
    </source>
</evidence>
<feature type="region of interest" description="Disordered" evidence="12">
    <location>
        <begin position="815"/>
        <end position="851"/>
    </location>
</feature>
<dbReference type="InterPro" id="IPR051315">
    <property type="entry name" value="Bact_Chemotaxis_CheA"/>
</dbReference>
<dbReference type="SMART" id="SM00448">
    <property type="entry name" value="REC"/>
    <property type="match status" value="1"/>
</dbReference>
<evidence type="ECO:0000256" key="5">
    <source>
        <dbReference type="ARBA" id="ARBA00022679"/>
    </source>
</evidence>
<accession>A0A941BKU0</accession>
<dbReference type="SMART" id="SM00260">
    <property type="entry name" value="CheW"/>
    <property type="match status" value="1"/>
</dbReference>
<dbReference type="SMART" id="SM00387">
    <property type="entry name" value="HATPase_c"/>
    <property type="match status" value="1"/>
</dbReference>
<feature type="modified residue" description="Phosphohistidine" evidence="9">
    <location>
        <position position="1238"/>
    </location>
</feature>